<dbReference type="RefSeq" id="WP_038413110.1">
    <property type="nucleotide sequence ID" value="NZ_CP009455.1"/>
</dbReference>
<proteinExistence type="predicted"/>
<evidence type="ECO:0000313" key="2">
    <source>
        <dbReference type="EMBL" id="AIR90517.1"/>
    </source>
</evidence>
<dbReference type="InterPro" id="IPR017029">
    <property type="entry name" value="Phage_head_put"/>
</dbReference>
<dbReference type="AlphaFoldDB" id="A0A089WVA3"/>
<organism evidence="2 3">
    <name type="scientific">Pseudomonas cremoricolorata</name>
    <dbReference type="NCBI Taxonomy" id="157783"/>
    <lineage>
        <taxon>Bacteria</taxon>
        <taxon>Pseudomonadati</taxon>
        <taxon>Pseudomonadota</taxon>
        <taxon>Gammaproteobacteria</taxon>
        <taxon>Pseudomonadales</taxon>
        <taxon>Pseudomonadaceae</taxon>
        <taxon>Pseudomonas</taxon>
    </lineage>
</organism>
<dbReference type="PIRSF" id="PIRSF034565">
    <property type="entry name" value="UCP034565"/>
    <property type="match status" value="1"/>
</dbReference>
<dbReference type="EMBL" id="CP009455">
    <property type="protein sequence ID" value="AIR90517.1"/>
    <property type="molecule type" value="Genomic_DNA"/>
</dbReference>
<feature type="domain" description="Phage head morphogenesis" evidence="1">
    <location>
        <begin position="161"/>
        <end position="252"/>
    </location>
</feature>
<gene>
    <name evidence="2" type="ORF">LK03_15030</name>
</gene>
<dbReference type="eggNOG" id="COG2369">
    <property type="taxonomic scope" value="Bacteria"/>
</dbReference>
<dbReference type="STRING" id="157783.LK03_15030"/>
<keyword evidence="3" id="KW-1185">Reference proteome</keyword>
<evidence type="ECO:0000259" key="1">
    <source>
        <dbReference type="Pfam" id="PF04233"/>
    </source>
</evidence>
<protein>
    <submittedName>
        <fullName evidence="2">Head morphogenesis protein</fullName>
    </submittedName>
</protein>
<reference evidence="2 3" key="1">
    <citation type="submission" date="2014-09" db="EMBL/GenBank/DDBJ databases">
        <authorList>
            <person name="Chan K.-G."/>
        </authorList>
    </citation>
    <scope>NUCLEOTIDE SEQUENCE [LARGE SCALE GENOMIC DNA]</scope>
    <source>
        <strain evidence="2 3">ND07</strain>
    </source>
</reference>
<dbReference type="OrthoDB" id="8614104at2"/>
<dbReference type="InterPro" id="IPR006528">
    <property type="entry name" value="Phage_head_morphogenesis_dom"/>
</dbReference>
<accession>A0A089WVA3</accession>
<evidence type="ECO:0000313" key="3">
    <source>
        <dbReference type="Proteomes" id="UP000029493"/>
    </source>
</evidence>
<dbReference type="Proteomes" id="UP000029493">
    <property type="component" value="Chromosome"/>
</dbReference>
<dbReference type="Pfam" id="PF04233">
    <property type="entry name" value="Phage_Mu_F"/>
    <property type="match status" value="1"/>
</dbReference>
<name>A0A089WVA3_9PSED</name>
<dbReference type="KEGG" id="psw:LK03_15030"/>
<sequence>MSSEGYLADATTRHQVYVQRYAGGNIKRVAKFITKAISRAREALRGGLSEYGTQRFNSQLGALQRDLQGIYSDMKNQAMLDLGEFAGYEASFSARMLGQVVTALVQTHVPSADLVAAAALADPMLLEARAGVQRISIAGALDQFGTAKSAQIVGEIQIGSALGETTQQISQRLTSVHQLQRDQASALVRTMTNHVASTARAETFKANDDILAGKRRIATLDGRTSPFCRSIDNTVVPFSAPSPPFHWNCRTSEIPVLKPLFEREIPGSGRPAVGPDGAEQVSSKTTYQQWLARQPAAFQIDVLGPARYKLFSKGQLTLDRFVDDSGHQITLDELRQLEPRAFERAGI</sequence>